<sequence length="137" mass="16451">MWVGEQHCEDIIKSTWRIAEWGLNMLAVMNKIKECGGLLDSWNKHCFSNVQKKLHLARQNMEMLNISDLVGELKADHERAREEVQKWLERDEVMWRQRSKALWLKEGDKNSKYFHMKVSQRRKKNRLDKVKEEGGIW</sequence>
<dbReference type="AlphaFoldDB" id="A0A8T1PVJ6"/>
<dbReference type="EMBL" id="CM031816">
    <property type="protein sequence ID" value="KAG6645864.1"/>
    <property type="molecule type" value="Genomic_DNA"/>
</dbReference>
<proteinExistence type="predicted"/>
<gene>
    <name evidence="1" type="ORF">CIPAW_08G152900</name>
</gene>
<accession>A0A8T1PVJ6</accession>
<keyword evidence="2" id="KW-1185">Reference proteome</keyword>
<comment type="caution">
    <text evidence="1">The sequence shown here is derived from an EMBL/GenBank/DDBJ whole genome shotgun (WGS) entry which is preliminary data.</text>
</comment>
<reference evidence="1" key="1">
    <citation type="submission" date="2020-12" db="EMBL/GenBank/DDBJ databases">
        <title>WGS assembly of Carya illinoinensis cv. Pawnee.</title>
        <authorList>
            <person name="Platts A."/>
            <person name="Shu S."/>
            <person name="Wright S."/>
            <person name="Barry K."/>
            <person name="Edger P."/>
            <person name="Pires J.C."/>
            <person name="Schmutz J."/>
        </authorList>
    </citation>
    <scope>NUCLEOTIDE SEQUENCE</scope>
    <source>
        <tissue evidence="1">Leaf</tissue>
    </source>
</reference>
<evidence type="ECO:0000313" key="2">
    <source>
        <dbReference type="Proteomes" id="UP000811609"/>
    </source>
</evidence>
<organism evidence="1 2">
    <name type="scientific">Carya illinoinensis</name>
    <name type="common">Pecan</name>
    <dbReference type="NCBI Taxonomy" id="32201"/>
    <lineage>
        <taxon>Eukaryota</taxon>
        <taxon>Viridiplantae</taxon>
        <taxon>Streptophyta</taxon>
        <taxon>Embryophyta</taxon>
        <taxon>Tracheophyta</taxon>
        <taxon>Spermatophyta</taxon>
        <taxon>Magnoliopsida</taxon>
        <taxon>eudicotyledons</taxon>
        <taxon>Gunneridae</taxon>
        <taxon>Pentapetalae</taxon>
        <taxon>rosids</taxon>
        <taxon>fabids</taxon>
        <taxon>Fagales</taxon>
        <taxon>Juglandaceae</taxon>
        <taxon>Carya</taxon>
    </lineage>
</organism>
<dbReference type="Proteomes" id="UP000811609">
    <property type="component" value="Chromosome 8"/>
</dbReference>
<protein>
    <submittedName>
        <fullName evidence="1">Uncharacterized protein</fullName>
    </submittedName>
</protein>
<evidence type="ECO:0000313" key="1">
    <source>
        <dbReference type="EMBL" id="KAG6645864.1"/>
    </source>
</evidence>
<name>A0A8T1PVJ6_CARIL</name>